<dbReference type="InterPro" id="IPR041542">
    <property type="entry name" value="GH43_C2"/>
</dbReference>
<comment type="caution">
    <text evidence="9">The sequence shown here is derived from an EMBL/GenBank/DDBJ whole genome shotgun (WGS) entry which is preliminary data.</text>
</comment>
<dbReference type="Gene3D" id="2.115.10.20">
    <property type="entry name" value="Glycosyl hydrolase domain, family 43"/>
    <property type="match status" value="1"/>
</dbReference>
<gene>
    <name evidence="9" type="ORF">G3T37_13720</name>
</gene>
<protein>
    <submittedName>
        <fullName evidence="9">Glycoside hydrolase family 43 protein</fullName>
    </submittedName>
</protein>
<evidence type="ECO:0000256" key="6">
    <source>
        <dbReference type="RuleBase" id="RU361187"/>
    </source>
</evidence>
<dbReference type="EMBL" id="JAAGWZ010000005">
    <property type="protein sequence ID" value="NEM92408.1"/>
    <property type="molecule type" value="Genomic_DNA"/>
</dbReference>
<proteinExistence type="inferred from homology"/>
<dbReference type="InterPro" id="IPR051795">
    <property type="entry name" value="Glycosyl_Hydrlase_43"/>
</dbReference>
<dbReference type="SUPFAM" id="SSF49899">
    <property type="entry name" value="Concanavalin A-like lectins/glucanases"/>
    <property type="match status" value="1"/>
</dbReference>
<evidence type="ECO:0000256" key="4">
    <source>
        <dbReference type="PIRSR" id="PIRSR606710-1"/>
    </source>
</evidence>
<comment type="similarity">
    <text evidence="1 6">Belongs to the glycosyl hydrolase 43 family.</text>
</comment>
<dbReference type="CDD" id="cd18617">
    <property type="entry name" value="GH43_XynB-like"/>
    <property type="match status" value="1"/>
</dbReference>
<dbReference type="InterPro" id="IPR023296">
    <property type="entry name" value="Glyco_hydro_beta-prop_sf"/>
</dbReference>
<dbReference type="Gene3D" id="2.60.120.200">
    <property type="match status" value="1"/>
</dbReference>
<keyword evidence="2 6" id="KW-0378">Hydrolase</keyword>
<feature type="site" description="Important for catalytic activity, responsible for pKa modulation of the active site Glu and correct orientation of both the proton donor and substrate" evidence="5">
    <location>
        <position position="123"/>
    </location>
</feature>
<evidence type="ECO:0000256" key="2">
    <source>
        <dbReference type="ARBA" id="ARBA00022801"/>
    </source>
</evidence>
<reference evidence="9 10" key="1">
    <citation type="journal article" date="2014" name="Int. J. Syst. Evol. Microbiol.">
        <title>Description of Galbitalea soli gen. nov., sp. nov., and Frondihabitans sucicola sp. nov.</title>
        <authorList>
            <person name="Kim S.J."/>
            <person name="Lim J.M."/>
            <person name="Ahn J.H."/>
            <person name="Weon H.Y."/>
            <person name="Hamada M."/>
            <person name="Suzuki K."/>
            <person name="Ahn T.Y."/>
            <person name="Kwon S.W."/>
        </authorList>
    </citation>
    <scope>NUCLEOTIDE SEQUENCE [LARGE SCALE GENOMIC DNA]</scope>
    <source>
        <strain evidence="9 10">NBRC 108727</strain>
    </source>
</reference>
<dbReference type="Proteomes" id="UP000479756">
    <property type="component" value="Unassembled WGS sequence"/>
</dbReference>
<dbReference type="PANTHER" id="PTHR42812">
    <property type="entry name" value="BETA-XYLOSIDASE"/>
    <property type="match status" value="1"/>
</dbReference>
<name>A0A7C9PPX4_9MICO</name>
<dbReference type="GO" id="GO:0004553">
    <property type="term" value="F:hydrolase activity, hydrolyzing O-glycosyl compounds"/>
    <property type="evidence" value="ECO:0007669"/>
    <property type="project" value="InterPro"/>
</dbReference>
<feature type="active site" description="Proton donor" evidence="4">
    <location>
        <position position="184"/>
    </location>
</feature>
<dbReference type="Pfam" id="PF17851">
    <property type="entry name" value="GH43_C2"/>
    <property type="match status" value="1"/>
</dbReference>
<organism evidence="9 10">
    <name type="scientific">Galbitalea soli</name>
    <dbReference type="NCBI Taxonomy" id="1268042"/>
    <lineage>
        <taxon>Bacteria</taxon>
        <taxon>Bacillati</taxon>
        <taxon>Actinomycetota</taxon>
        <taxon>Actinomycetes</taxon>
        <taxon>Micrococcales</taxon>
        <taxon>Microbacteriaceae</taxon>
        <taxon>Galbitalea</taxon>
    </lineage>
</organism>
<evidence type="ECO:0000256" key="3">
    <source>
        <dbReference type="ARBA" id="ARBA00023295"/>
    </source>
</evidence>
<dbReference type="GO" id="GO:0005975">
    <property type="term" value="P:carbohydrate metabolic process"/>
    <property type="evidence" value="ECO:0007669"/>
    <property type="project" value="InterPro"/>
</dbReference>
<dbReference type="InterPro" id="IPR006710">
    <property type="entry name" value="Glyco_hydro_43"/>
</dbReference>
<dbReference type="InterPro" id="IPR013320">
    <property type="entry name" value="ConA-like_dom_sf"/>
</dbReference>
<evidence type="ECO:0000256" key="7">
    <source>
        <dbReference type="SAM" id="MobiDB-lite"/>
    </source>
</evidence>
<sequence>MRVNPVLPGCHPDPSVVRVGADYYLVTSTFEYFPGLPLFHSTDLERWAPIGHAIDRADQLDLSTVPASGGLFAPTIRHHDGTFFIVNTLVAGSGRQGTFVITATDPAGDWSDPVWLDDAPGIDPSLFFDDDGRAWICGTELASPGLWEGQTEVWLSEFDPVALRLIGPRHPIWHGALHGAVWAEGPHLYRVDDRYYLLAAEGGTERNHAVCIAVAETVTGPYRGDPANPVLTHRHLGRSAGIVGVGHAELVETPAGGWAAFLLATRAVPTSDARVAPGDAAPAPEVAAPAPRGAAVVQGSPAERTGSTLGRETVRVAVAWEDGWPVFAPGVGLVVAEPSPDVAVHDDFDDATLAPEWTLVRTSTESRYDLGARPGFLRLPARAATLTAVGAPAFVGRRQQHLRATLTARVEFAPGGAGAGAGADAGAGATAGLAVRQSESAQLRLELDARGSVRAVIRADDRDTLLGSVRADRLDASFAATLSIRLDGFDATFVVDGVDLARCSTLALSSEHAGGFLGVWMGAFASGNGSDSPATLDVDWMRYDGSDL</sequence>
<evidence type="ECO:0000259" key="8">
    <source>
        <dbReference type="Pfam" id="PF17851"/>
    </source>
</evidence>
<feature type="active site" description="Proton acceptor" evidence="4">
    <location>
        <position position="13"/>
    </location>
</feature>
<evidence type="ECO:0000313" key="10">
    <source>
        <dbReference type="Proteomes" id="UP000479756"/>
    </source>
</evidence>
<dbReference type="AlphaFoldDB" id="A0A7C9PPX4"/>
<feature type="region of interest" description="Disordered" evidence="7">
    <location>
        <begin position="275"/>
        <end position="306"/>
    </location>
</feature>
<accession>A0A7C9PPX4</accession>
<feature type="domain" description="Beta-xylosidase C-terminal Concanavalin A-like" evidence="8">
    <location>
        <begin position="346"/>
        <end position="543"/>
    </location>
</feature>
<evidence type="ECO:0000256" key="5">
    <source>
        <dbReference type="PIRSR" id="PIRSR606710-2"/>
    </source>
</evidence>
<evidence type="ECO:0000256" key="1">
    <source>
        <dbReference type="ARBA" id="ARBA00009865"/>
    </source>
</evidence>
<dbReference type="Pfam" id="PF04616">
    <property type="entry name" value="Glyco_hydro_43"/>
    <property type="match status" value="1"/>
</dbReference>
<keyword evidence="3 6" id="KW-0326">Glycosidase</keyword>
<dbReference type="SUPFAM" id="SSF75005">
    <property type="entry name" value="Arabinanase/levansucrase/invertase"/>
    <property type="match status" value="1"/>
</dbReference>
<dbReference type="PANTHER" id="PTHR42812:SF12">
    <property type="entry name" value="BETA-XYLOSIDASE-RELATED"/>
    <property type="match status" value="1"/>
</dbReference>
<evidence type="ECO:0000313" key="9">
    <source>
        <dbReference type="EMBL" id="NEM92408.1"/>
    </source>
</evidence>
<feature type="compositionally biased region" description="Low complexity" evidence="7">
    <location>
        <begin position="275"/>
        <end position="297"/>
    </location>
</feature>
<keyword evidence="10" id="KW-1185">Reference proteome</keyword>